<accession>A0A915DI95</accession>
<dbReference type="AlphaFoldDB" id="A0A915DI95"/>
<feature type="compositionally biased region" description="Acidic residues" evidence="1">
    <location>
        <begin position="11"/>
        <end position="22"/>
    </location>
</feature>
<feature type="region of interest" description="Disordered" evidence="1">
    <location>
        <begin position="1"/>
        <end position="29"/>
    </location>
</feature>
<organism evidence="3 4">
    <name type="scientific">Ditylenchus dipsaci</name>
    <dbReference type="NCBI Taxonomy" id="166011"/>
    <lineage>
        <taxon>Eukaryota</taxon>
        <taxon>Metazoa</taxon>
        <taxon>Ecdysozoa</taxon>
        <taxon>Nematoda</taxon>
        <taxon>Chromadorea</taxon>
        <taxon>Rhabditida</taxon>
        <taxon>Tylenchina</taxon>
        <taxon>Tylenchomorpha</taxon>
        <taxon>Sphaerularioidea</taxon>
        <taxon>Anguinidae</taxon>
        <taxon>Anguininae</taxon>
        <taxon>Ditylenchus</taxon>
    </lineage>
</organism>
<feature type="domain" description="KANSL3 helical" evidence="2">
    <location>
        <begin position="64"/>
        <end position="136"/>
    </location>
</feature>
<sequence>MTQLGQPEQNELVDVDTVEEDGLSQKEEKNNLLKSAKKCAAQTLRDCQTQISSPFADPSQALKAPRAIDLACKNNNDNWSGFVQPSKENAYRLRESLLLYEKDHRSLVAAHIWLVSELEEYMLSAYLTLLWFTKFIVNLMKCPPRALRSRNLREEHTELKEFKTKTWKETHIVEKLQDIKNGEYRLKL</sequence>
<dbReference type="WBParaSite" id="jg19749">
    <property type="protein sequence ID" value="jg19749"/>
    <property type="gene ID" value="jg19749"/>
</dbReference>
<evidence type="ECO:0000259" key="2">
    <source>
        <dbReference type="Pfam" id="PF23154"/>
    </source>
</evidence>
<keyword evidence="3" id="KW-1185">Reference proteome</keyword>
<dbReference type="Proteomes" id="UP000887574">
    <property type="component" value="Unplaced"/>
</dbReference>
<evidence type="ECO:0000313" key="4">
    <source>
        <dbReference type="WBParaSite" id="jg19749"/>
    </source>
</evidence>
<protein>
    <recommendedName>
        <fullName evidence="2">KANSL3 helical domain-containing protein</fullName>
    </recommendedName>
</protein>
<proteinExistence type="predicted"/>
<evidence type="ECO:0000256" key="1">
    <source>
        <dbReference type="SAM" id="MobiDB-lite"/>
    </source>
</evidence>
<evidence type="ECO:0000313" key="3">
    <source>
        <dbReference type="Proteomes" id="UP000887574"/>
    </source>
</evidence>
<dbReference type="Pfam" id="PF23154">
    <property type="entry name" value="KANSL3_1st"/>
    <property type="match status" value="1"/>
</dbReference>
<reference evidence="4" key="1">
    <citation type="submission" date="2022-11" db="UniProtKB">
        <authorList>
            <consortium name="WormBaseParasite"/>
        </authorList>
    </citation>
    <scope>IDENTIFICATION</scope>
</reference>
<name>A0A915DI95_9BILA</name>
<dbReference type="InterPro" id="IPR056519">
    <property type="entry name" value="KANSL3_1st"/>
</dbReference>